<dbReference type="EMBL" id="BDQI01000008">
    <property type="protein sequence ID" value="GAX52857.1"/>
    <property type="molecule type" value="Genomic_DNA"/>
</dbReference>
<dbReference type="Proteomes" id="UP000217446">
    <property type="component" value="Unassembled WGS sequence"/>
</dbReference>
<gene>
    <name evidence="1" type="ORF">SO3561_04376</name>
</gene>
<evidence type="ECO:0000313" key="1">
    <source>
        <dbReference type="EMBL" id="GAX52857.1"/>
    </source>
</evidence>
<dbReference type="AlphaFoldDB" id="A0A250VF95"/>
<reference evidence="2" key="1">
    <citation type="submission" date="2017-05" db="EMBL/GenBank/DDBJ databases">
        <title>Streptomyces olivochromogenes NBRC 3561 whole genome shotgun sequence.</title>
        <authorList>
            <person name="Dohra H."/>
            <person name="Kodani S."/>
        </authorList>
    </citation>
    <scope>NUCLEOTIDE SEQUENCE [LARGE SCALE GENOMIC DNA]</scope>
    <source>
        <strain evidence="2">NBRC 3561</strain>
    </source>
</reference>
<protein>
    <submittedName>
        <fullName evidence="1">Uncharacterized protein</fullName>
    </submittedName>
</protein>
<evidence type="ECO:0000313" key="2">
    <source>
        <dbReference type="Proteomes" id="UP000217446"/>
    </source>
</evidence>
<sequence length="147" mass="15946">MSSKKSKGALSRRQRMIQKNIRIAMRECVNGCGRGKAGARYCVDCGTALPIAGGVTKSVPAPTPSAPAFLAKSRASTDALWFGHRDDNDPDPAAREAAWQRQFNGLVIKSQAPVAEDAPLRWDPNSADPAERELAWQQVYTHASKGR</sequence>
<name>A0A250VF95_STROL</name>
<keyword evidence="2" id="KW-1185">Reference proteome</keyword>
<comment type="caution">
    <text evidence="1">The sequence shown here is derived from an EMBL/GenBank/DDBJ whole genome shotgun (WGS) entry which is preliminary data.</text>
</comment>
<organism evidence="1 2">
    <name type="scientific">Streptomyces olivochromogenes</name>
    <dbReference type="NCBI Taxonomy" id="1963"/>
    <lineage>
        <taxon>Bacteria</taxon>
        <taxon>Bacillati</taxon>
        <taxon>Actinomycetota</taxon>
        <taxon>Actinomycetes</taxon>
        <taxon>Kitasatosporales</taxon>
        <taxon>Streptomycetaceae</taxon>
        <taxon>Streptomyces</taxon>
    </lineage>
</organism>
<dbReference type="RefSeq" id="WP_067365543.1">
    <property type="nucleotide sequence ID" value="NZ_BDQI01000008.1"/>
</dbReference>
<dbReference type="STRING" id="1963.AQJ27_10915"/>
<proteinExistence type="predicted"/>
<accession>A0A250VF95</accession>